<sequence>MTNNSNDIFTYHTLANGLRIVHRASAADVEHCGVAIKAGSRNESSADYGLAHFVEHTIFKGTDRRRSWHIVNRMESVGGEINAYTSEEVTMLYSCFPKGNLTRAVELMADLIGYSRFPENEIDREREVVLDEIDSYLDSPSDAIFDDFNDLIFAGSSLGHNILGTAETIETFTPESCRDFLSTHYTPGNMVFFYTGPTAPSRVMSTVERHLGFLNHSVKELHDETPREVTPFDIRKKLGTHQSHTVIGARIPGIYSRSNHTYALLNNIIGGPCMNSRLNVLLRERHGYVYSVDSYISSFTDCGLFTVYFGCDENHVKPCRRLIFRTLDELAQSTMSMRALDAAKKQYLGQTIVAGANAEQVALATGRSTLFHRHALHPDEIIERIMGITPEDIRLAAEKLTPSRCSILTFGQ</sequence>
<accession>A0A4V1D1C1</accession>
<dbReference type="PANTHER" id="PTHR11851:SF49">
    <property type="entry name" value="MITOCHONDRIAL-PROCESSING PEPTIDASE SUBUNIT ALPHA"/>
    <property type="match status" value="1"/>
</dbReference>
<dbReference type="EMBL" id="CP039393">
    <property type="protein sequence ID" value="QCD34687.1"/>
    <property type="molecule type" value="Genomic_DNA"/>
</dbReference>
<evidence type="ECO:0000256" key="3">
    <source>
        <dbReference type="RuleBase" id="RU004447"/>
    </source>
</evidence>
<dbReference type="Gene3D" id="3.30.830.10">
    <property type="entry name" value="Metalloenzyme, LuxS/M16 peptidase-like"/>
    <property type="match status" value="2"/>
</dbReference>
<keyword evidence="7" id="KW-1185">Reference proteome</keyword>
<gene>
    <name evidence="6" type="ORF">E7746_01755</name>
</gene>
<evidence type="ECO:0000256" key="1">
    <source>
        <dbReference type="ARBA" id="ARBA00001947"/>
    </source>
</evidence>
<dbReference type="OrthoDB" id="9811314at2"/>
<dbReference type="PROSITE" id="PS00143">
    <property type="entry name" value="INSULINASE"/>
    <property type="match status" value="1"/>
</dbReference>
<dbReference type="InterPro" id="IPR007863">
    <property type="entry name" value="Peptidase_M16_C"/>
</dbReference>
<dbReference type="GO" id="GO:0046872">
    <property type="term" value="F:metal ion binding"/>
    <property type="evidence" value="ECO:0007669"/>
    <property type="project" value="InterPro"/>
</dbReference>
<dbReference type="AlphaFoldDB" id="A0A4V1D1C1"/>
<organism evidence="6 7">
    <name type="scientific">Muribaculum gordoncarteri</name>
    <dbReference type="NCBI Taxonomy" id="2530390"/>
    <lineage>
        <taxon>Bacteria</taxon>
        <taxon>Pseudomonadati</taxon>
        <taxon>Bacteroidota</taxon>
        <taxon>Bacteroidia</taxon>
        <taxon>Bacteroidales</taxon>
        <taxon>Muribaculaceae</taxon>
        <taxon>Muribaculum</taxon>
    </lineage>
</organism>
<feature type="domain" description="Peptidase M16 N-terminal" evidence="4">
    <location>
        <begin position="26"/>
        <end position="165"/>
    </location>
</feature>
<reference evidence="6 7" key="1">
    <citation type="submission" date="2019-02" db="EMBL/GenBank/DDBJ databases">
        <title>Isolation and identification of novel species under the genus Muribaculum.</title>
        <authorList>
            <person name="Miyake S."/>
            <person name="Ding Y."/>
            <person name="Low A."/>
            <person name="Soh M."/>
            <person name="Seedorf H."/>
        </authorList>
    </citation>
    <scope>NUCLEOTIDE SEQUENCE [LARGE SCALE GENOMIC DNA]</scope>
    <source>
        <strain evidence="6 7">TLL-A4</strain>
    </source>
</reference>
<evidence type="ECO:0000259" key="5">
    <source>
        <dbReference type="Pfam" id="PF05193"/>
    </source>
</evidence>
<dbReference type="PANTHER" id="PTHR11851">
    <property type="entry name" value="METALLOPROTEASE"/>
    <property type="match status" value="1"/>
</dbReference>
<comment type="similarity">
    <text evidence="2 3">Belongs to the peptidase M16 family.</text>
</comment>
<proteinExistence type="inferred from homology"/>
<dbReference type="Proteomes" id="UP000297031">
    <property type="component" value="Chromosome"/>
</dbReference>
<evidence type="ECO:0000259" key="4">
    <source>
        <dbReference type="Pfam" id="PF00675"/>
    </source>
</evidence>
<evidence type="ECO:0000256" key="2">
    <source>
        <dbReference type="ARBA" id="ARBA00007261"/>
    </source>
</evidence>
<evidence type="ECO:0000313" key="6">
    <source>
        <dbReference type="EMBL" id="QCD34687.1"/>
    </source>
</evidence>
<dbReference type="InterPro" id="IPR001431">
    <property type="entry name" value="Pept_M16_Zn_BS"/>
</dbReference>
<dbReference type="Pfam" id="PF05193">
    <property type="entry name" value="Peptidase_M16_C"/>
    <property type="match status" value="1"/>
</dbReference>
<dbReference type="GO" id="GO:0004222">
    <property type="term" value="F:metalloendopeptidase activity"/>
    <property type="evidence" value="ECO:0007669"/>
    <property type="project" value="InterPro"/>
</dbReference>
<dbReference type="Pfam" id="PF00675">
    <property type="entry name" value="Peptidase_M16"/>
    <property type="match status" value="1"/>
</dbReference>
<feature type="domain" description="Peptidase M16 C-terminal" evidence="5">
    <location>
        <begin position="172"/>
        <end position="347"/>
    </location>
</feature>
<dbReference type="RefSeq" id="WP_123395334.1">
    <property type="nucleotide sequence ID" value="NZ_CANQMU010000014.1"/>
</dbReference>
<name>A0A4V1D1C1_9BACT</name>
<dbReference type="InterPro" id="IPR011765">
    <property type="entry name" value="Pept_M16_N"/>
</dbReference>
<dbReference type="SUPFAM" id="SSF63411">
    <property type="entry name" value="LuxS/MPP-like metallohydrolase"/>
    <property type="match status" value="2"/>
</dbReference>
<dbReference type="GO" id="GO:0006508">
    <property type="term" value="P:proteolysis"/>
    <property type="evidence" value="ECO:0007669"/>
    <property type="project" value="InterPro"/>
</dbReference>
<evidence type="ECO:0000313" key="7">
    <source>
        <dbReference type="Proteomes" id="UP000297031"/>
    </source>
</evidence>
<protein>
    <submittedName>
        <fullName evidence="6">Insulinase family protein</fullName>
    </submittedName>
</protein>
<comment type="cofactor">
    <cofactor evidence="1">
        <name>Zn(2+)</name>
        <dbReference type="ChEBI" id="CHEBI:29105"/>
    </cofactor>
</comment>
<dbReference type="InterPro" id="IPR011249">
    <property type="entry name" value="Metalloenz_LuxS/M16"/>
</dbReference>
<dbReference type="InterPro" id="IPR050361">
    <property type="entry name" value="MPP/UQCRC_Complex"/>
</dbReference>
<dbReference type="KEGG" id="mgod:E7746_01755"/>